<evidence type="ECO:0000256" key="8">
    <source>
        <dbReference type="SAM" id="MobiDB-lite"/>
    </source>
</evidence>
<feature type="compositionally biased region" description="Low complexity" evidence="8">
    <location>
        <begin position="159"/>
        <end position="176"/>
    </location>
</feature>
<feature type="compositionally biased region" description="Low complexity" evidence="8">
    <location>
        <begin position="125"/>
        <end position="152"/>
    </location>
</feature>
<evidence type="ECO:0000256" key="5">
    <source>
        <dbReference type="ARBA" id="ARBA00022801"/>
    </source>
</evidence>
<dbReference type="EMBL" id="SRPY01000375">
    <property type="protein sequence ID" value="KAG5925421.1"/>
    <property type="molecule type" value="Genomic_DNA"/>
</dbReference>
<evidence type="ECO:0000256" key="1">
    <source>
        <dbReference type="ARBA" id="ARBA00000966"/>
    </source>
</evidence>
<dbReference type="GO" id="GO:0030248">
    <property type="term" value="F:cellulose binding"/>
    <property type="evidence" value="ECO:0007669"/>
    <property type="project" value="InterPro"/>
</dbReference>
<feature type="region of interest" description="Disordered" evidence="8">
    <location>
        <begin position="117"/>
        <end position="208"/>
    </location>
</feature>
<organism evidence="11 12">
    <name type="scientific">Claviceps africana</name>
    <dbReference type="NCBI Taxonomy" id="83212"/>
    <lineage>
        <taxon>Eukaryota</taxon>
        <taxon>Fungi</taxon>
        <taxon>Dikarya</taxon>
        <taxon>Ascomycota</taxon>
        <taxon>Pezizomycotina</taxon>
        <taxon>Sordariomycetes</taxon>
        <taxon>Hypocreomycetidae</taxon>
        <taxon>Hypocreales</taxon>
        <taxon>Clavicipitaceae</taxon>
        <taxon>Claviceps</taxon>
    </lineage>
</organism>
<evidence type="ECO:0000256" key="4">
    <source>
        <dbReference type="ARBA" id="ARBA00022729"/>
    </source>
</evidence>
<evidence type="ECO:0000256" key="2">
    <source>
        <dbReference type="ARBA" id="ARBA00005641"/>
    </source>
</evidence>
<accession>A0A8K0J621</accession>
<dbReference type="SMART" id="SM00236">
    <property type="entry name" value="fCBD"/>
    <property type="match status" value="2"/>
</dbReference>
<dbReference type="GO" id="GO:0005576">
    <property type="term" value="C:extracellular region"/>
    <property type="evidence" value="ECO:0007669"/>
    <property type="project" value="InterPro"/>
</dbReference>
<feature type="domain" description="CBM1" evidence="10">
    <location>
        <begin position="16"/>
        <end position="52"/>
    </location>
</feature>
<evidence type="ECO:0000256" key="6">
    <source>
        <dbReference type="ARBA" id="ARBA00023295"/>
    </source>
</evidence>
<comment type="similarity">
    <text evidence="2 7">Belongs to the glycosyl hydrolase 5 (cellulase A) family.</text>
</comment>
<feature type="chain" id="PRO_5035450383" description="cellulase" evidence="9">
    <location>
        <begin position="19"/>
        <end position="518"/>
    </location>
</feature>
<dbReference type="GO" id="GO:0008810">
    <property type="term" value="F:cellulase activity"/>
    <property type="evidence" value="ECO:0007669"/>
    <property type="project" value="UniProtKB-EC"/>
</dbReference>
<sequence length="518" mass="56070">MKYILSGIAFAVAVTARAGPYERCGGKGWYGPTECAAGFSCQVSNEYYSQCVPLPFKDDGTRSGPYGQCGGKTWNGTTICLDGYRCLYVNDWYSQCVLDGAYGTGSVPTTLATLPAQASSSGVPSTKAPLTKASSTKASSTEAASTEAASTKVPSTKVPSTKASSTKAPSTTRPASHPLWKNTTSSALGTTTSRTSTPVSSIAPTSTATEEECTGKLKWLGVVESGAEFGPDKFPGVEGTDYTFPDENAINVLIKKGYNIFRIPFAMERMVAPSVSSPLQSDYLKGIKQTVELITKQGKHAILDAHNYGRYNGNTIDTKAFQTFWKNLAGAFRDNANVIFDINNEYHDMEQTLVLQLNQAGINGIREAGATTQYILAEGNSYSGTRTWVSTNDNLKNLVDPQNKLIYEMHQYLDQDGSGKSSDCQSGTVGAERLTSATKWLRDNNKLGVVGEFAAGANEQCKEAVKGMLTFLEDNSDVWMGALFWGGGPWWHDYMFSFEPPNGIAYKYYDEVLTKYLP</sequence>
<feature type="signal peptide" evidence="9">
    <location>
        <begin position="1"/>
        <end position="18"/>
    </location>
</feature>
<dbReference type="PROSITE" id="PS51164">
    <property type="entry name" value="CBM1_2"/>
    <property type="match status" value="2"/>
</dbReference>
<evidence type="ECO:0000256" key="3">
    <source>
        <dbReference type="ARBA" id="ARBA00012601"/>
    </source>
</evidence>
<dbReference type="GO" id="GO:0009251">
    <property type="term" value="P:glucan catabolic process"/>
    <property type="evidence" value="ECO:0007669"/>
    <property type="project" value="TreeGrafter"/>
</dbReference>
<evidence type="ECO:0000259" key="10">
    <source>
        <dbReference type="PROSITE" id="PS51164"/>
    </source>
</evidence>
<keyword evidence="4 9" id="KW-0732">Signal</keyword>
<dbReference type="PANTHER" id="PTHR34142:SF1">
    <property type="entry name" value="GLYCOSIDE HYDROLASE FAMILY 5 DOMAIN-CONTAINING PROTEIN"/>
    <property type="match status" value="1"/>
</dbReference>
<evidence type="ECO:0000256" key="9">
    <source>
        <dbReference type="SAM" id="SignalP"/>
    </source>
</evidence>
<dbReference type="InterPro" id="IPR001547">
    <property type="entry name" value="Glyco_hydro_5"/>
</dbReference>
<dbReference type="OrthoDB" id="5823761at2759"/>
<dbReference type="InterPro" id="IPR017853">
    <property type="entry name" value="GH"/>
</dbReference>
<feature type="domain" description="CBM1" evidence="10">
    <location>
        <begin position="61"/>
        <end position="97"/>
    </location>
</feature>
<comment type="catalytic activity">
    <reaction evidence="1">
        <text>Endohydrolysis of (1-&gt;4)-beta-D-glucosidic linkages in cellulose, lichenin and cereal beta-D-glucans.</text>
        <dbReference type="EC" id="3.2.1.4"/>
    </reaction>
</comment>
<dbReference type="Gene3D" id="3.20.20.80">
    <property type="entry name" value="Glycosidases"/>
    <property type="match status" value="1"/>
</dbReference>
<evidence type="ECO:0000256" key="7">
    <source>
        <dbReference type="RuleBase" id="RU361153"/>
    </source>
</evidence>
<dbReference type="Pfam" id="PF00150">
    <property type="entry name" value="Cellulase"/>
    <property type="match status" value="1"/>
</dbReference>
<dbReference type="SUPFAM" id="SSF57180">
    <property type="entry name" value="Cellulose-binding domain"/>
    <property type="match status" value="2"/>
</dbReference>
<evidence type="ECO:0000313" key="12">
    <source>
        <dbReference type="Proteomes" id="UP000811619"/>
    </source>
</evidence>
<keyword evidence="12" id="KW-1185">Reference proteome</keyword>
<dbReference type="InterPro" id="IPR000254">
    <property type="entry name" value="CBD"/>
</dbReference>
<dbReference type="AlphaFoldDB" id="A0A8K0J621"/>
<evidence type="ECO:0000313" key="11">
    <source>
        <dbReference type="EMBL" id="KAG5925421.1"/>
    </source>
</evidence>
<feature type="compositionally biased region" description="Low complexity" evidence="8">
    <location>
        <begin position="183"/>
        <end position="201"/>
    </location>
</feature>
<gene>
    <name evidence="11" type="ORF">E4U42_004298</name>
</gene>
<dbReference type="PANTHER" id="PTHR34142">
    <property type="entry name" value="ENDO-BETA-1,4-GLUCANASE A"/>
    <property type="match status" value="1"/>
</dbReference>
<dbReference type="Pfam" id="PF00734">
    <property type="entry name" value="CBM_1"/>
    <property type="match status" value="2"/>
</dbReference>
<dbReference type="EC" id="3.2.1.4" evidence="3"/>
<comment type="caution">
    <text evidence="11">The sequence shown here is derived from an EMBL/GenBank/DDBJ whole genome shotgun (WGS) entry which is preliminary data.</text>
</comment>
<keyword evidence="6 7" id="KW-0326">Glycosidase</keyword>
<protein>
    <recommendedName>
        <fullName evidence="3">cellulase</fullName>
        <ecNumber evidence="3">3.2.1.4</ecNumber>
    </recommendedName>
</protein>
<reference evidence="11" key="1">
    <citation type="journal article" date="2020" name="bioRxiv">
        <title>Whole genome comparisons of ergot fungi reveals the divergence and evolution of species within the genus Claviceps are the result of varying mechanisms driving genome evolution and host range expansion.</title>
        <authorList>
            <person name="Wyka S.A."/>
            <person name="Mondo S.J."/>
            <person name="Liu M."/>
            <person name="Dettman J."/>
            <person name="Nalam V."/>
            <person name="Broders K.D."/>
        </authorList>
    </citation>
    <scope>NUCLEOTIDE SEQUENCE</scope>
    <source>
        <strain evidence="11">CCC 489</strain>
    </source>
</reference>
<dbReference type="InterPro" id="IPR035971">
    <property type="entry name" value="CBD_sf"/>
</dbReference>
<dbReference type="SUPFAM" id="SSF51445">
    <property type="entry name" value="(Trans)glycosidases"/>
    <property type="match status" value="1"/>
</dbReference>
<dbReference type="Proteomes" id="UP000811619">
    <property type="component" value="Unassembled WGS sequence"/>
</dbReference>
<name>A0A8K0J621_9HYPO</name>
<proteinExistence type="inferred from homology"/>
<dbReference type="PROSITE" id="PS00562">
    <property type="entry name" value="CBM1_1"/>
    <property type="match status" value="2"/>
</dbReference>
<keyword evidence="5 7" id="KW-0378">Hydrolase</keyword>